<dbReference type="Proteomes" id="UP000242877">
    <property type="component" value="Unassembled WGS sequence"/>
</dbReference>
<evidence type="ECO:0000313" key="7">
    <source>
        <dbReference type="Proteomes" id="UP000242877"/>
    </source>
</evidence>
<gene>
    <name evidence="6" type="ORF">AAP_04692</name>
</gene>
<sequence>MDHSMHGMDMPHSGHGDMDMGPKCKMNMLFTWSTEDLCIVFPKWHIGGPVSLFFSLLAIVLLTAGYEAVRQASQSYEARQLGTGRDGTIGASEGVGTDYISSYRDDRVHENDPEAAHPGSPGTYRDEENETETPDITHDEEANGSQIQAATSRAVNSNERQRRNVKITLAAFYAVQVFYSFFIM</sequence>
<dbReference type="VEuPathDB" id="FungiDB:AAP_04692"/>
<feature type="compositionally biased region" description="Polar residues" evidence="5">
    <location>
        <begin position="143"/>
        <end position="158"/>
    </location>
</feature>
<proteinExistence type="inferred from homology"/>
<protein>
    <recommendedName>
        <fullName evidence="4">Copper transport protein</fullName>
    </recommendedName>
</protein>
<feature type="region of interest" description="Disordered" evidence="5">
    <location>
        <begin position="108"/>
        <end position="160"/>
    </location>
</feature>
<dbReference type="InterPro" id="IPR007274">
    <property type="entry name" value="Cop_transporter"/>
</dbReference>
<name>A0A166NBJ2_9EURO</name>
<accession>A0A166NBJ2</accession>
<comment type="caution">
    <text evidence="6">The sequence shown here is derived from an EMBL/GenBank/DDBJ whole genome shotgun (WGS) entry which is preliminary data.</text>
</comment>
<keyword evidence="4" id="KW-0187">Copper transport</keyword>
<comment type="similarity">
    <text evidence="4">Belongs to the copper transporter (Ctr) (TC 1.A.56) family. SLC31A subfamily.</text>
</comment>
<feature type="transmembrane region" description="Helical" evidence="4">
    <location>
        <begin position="167"/>
        <end position="183"/>
    </location>
</feature>
<dbReference type="PANTHER" id="PTHR12483">
    <property type="entry name" value="SOLUTE CARRIER FAMILY 31 COPPER TRANSPORTERS"/>
    <property type="match status" value="1"/>
</dbReference>
<comment type="subcellular location">
    <subcellularLocation>
        <location evidence="4">Membrane</location>
        <topology evidence="4">Multi-pass membrane protein</topology>
    </subcellularLocation>
</comment>
<keyword evidence="2 4" id="KW-1133">Transmembrane helix</keyword>
<keyword evidence="1 4" id="KW-0812">Transmembrane</keyword>
<keyword evidence="7" id="KW-1185">Reference proteome</keyword>
<dbReference type="PANTHER" id="PTHR12483:SF115">
    <property type="entry name" value="COPPER TRANSPORT PROTEIN"/>
    <property type="match status" value="1"/>
</dbReference>
<dbReference type="GO" id="GO:0016020">
    <property type="term" value="C:membrane"/>
    <property type="evidence" value="ECO:0007669"/>
    <property type="project" value="UniProtKB-SubCell"/>
</dbReference>
<dbReference type="EMBL" id="AZGZ01000023">
    <property type="protein sequence ID" value="KZZ88900.1"/>
    <property type="molecule type" value="Genomic_DNA"/>
</dbReference>
<feature type="transmembrane region" description="Helical" evidence="4">
    <location>
        <begin position="50"/>
        <end position="69"/>
    </location>
</feature>
<evidence type="ECO:0000256" key="2">
    <source>
        <dbReference type="ARBA" id="ARBA00022989"/>
    </source>
</evidence>
<keyword evidence="3 4" id="KW-0472">Membrane</keyword>
<keyword evidence="4" id="KW-0186">Copper</keyword>
<feature type="region of interest" description="Disordered" evidence="5">
    <location>
        <begin position="76"/>
        <end position="95"/>
    </location>
</feature>
<dbReference type="AlphaFoldDB" id="A0A166NBJ2"/>
<keyword evidence="4" id="KW-0406">Ion transport</keyword>
<keyword evidence="4" id="KW-0813">Transport</keyword>
<evidence type="ECO:0000256" key="1">
    <source>
        <dbReference type="ARBA" id="ARBA00022692"/>
    </source>
</evidence>
<reference evidence="6 7" key="1">
    <citation type="journal article" date="2016" name="Genome Biol. Evol.">
        <title>Divergent and convergent evolution of fungal pathogenicity.</title>
        <authorList>
            <person name="Shang Y."/>
            <person name="Xiao G."/>
            <person name="Zheng P."/>
            <person name="Cen K."/>
            <person name="Zhan S."/>
            <person name="Wang C."/>
        </authorList>
    </citation>
    <scope>NUCLEOTIDE SEQUENCE [LARGE SCALE GENOMIC DNA]</scope>
    <source>
        <strain evidence="6 7">ARSEF 7405</strain>
    </source>
</reference>
<dbReference type="GO" id="GO:0005375">
    <property type="term" value="F:copper ion transmembrane transporter activity"/>
    <property type="evidence" value="ECO:0007669"/>
    <property type="project" value="UniProtKB-UniRule"/>
</dbReference>
<evidence type="ECO:0000256" key="4">
    <source>
        <dbReference type="RuleBase" id="RU367022"/>
    </source>
</evidence>
<organism evidence="6 7">
    <name type="scientific">Ascosphaera apis ARSEF 7405</name>
    <dbReference type="NCBI Taxonomy" id="392613"/>
    <lineage>
        <taxon>Eukaryota</taxon>
        <taxon>Fungi</taxon>
        <taxon>Dikarya</taxon>
        <taxon>Ascomycota</taxon>
        <taxon>Pezizomycotina</taxon>
        <taxon>Eurotiomycetes</taxon>
        <taxon>Eurotiomycetidae</taxon>
        <taxon>Onygenales</taxon>
        <taxon>Ascosphaeraceae</taxon>
        <taxon>Ascosphaera</taxon>
    </lineage>
</organism>
<evidence type="ECO:0000256" key="3">
    <source>
        <dbReference type="ARBA" id="ARBA00023136"/>
    </source>
</evidence>
<evidence type="ECO:0000313" key="6">
    <source>
        <dbReference type="EMBL" id="KZZ88900.1"/>
    </source>
</evidence>
<dbReference type="Pfam" id="PF04145">
    <property type="entry name" value="Ctr"/>
    <property type="match status" value="1"/>
</dbReference>
<evidence type="ECO:0000256" key="5">
    <source>
        <dbReference type="SAM" id="MobiDB-lite"/>
    </source>
</evidence>
<dbReference type="OrthoDB" id="161814at2759"/>